<reference evidence="14 16" key="1">
    <citation type="submission" date="2015-10" db="EMBL/GenBank/DDBJ databases">
        <title>Draft genomes sequences of Candida glabrata isolates 1A, 1B, 2A, 2B, 3A and 3B.</title>
        <authorList>
            <person name="Haavelsrud O.E."/>
            <person name="Gaustad P."/>
        </authorList>
    </citation>
    <scope>NUCLEOTIDE SEQUENCE [LARGE SCALE GENOMIC DNA]</scope>
    <source>
        <strain evidence="14">910700640</strain>
    </source>
</reference>
<dbReference type="VEuPathDB" id="FungiDB:B1J91_L11330g"/>
<keyword evidence="7 11" id="KW-0863">Zinc-finger</keyword>
<dbReference type="VEuPathDB" id="FungiDB:GVI51_L11275"/>
<evidence type="ECO:0000256" key="9">
    <source>
        <dbReference type="ARBA" id="ARBA00022833"/>
    </source>
</evidence>
<dbReference type="InterPro" id="IPR002867">
    <property type="entry name" value="IBR_dom"/>
</dbReference>
<evidence type="ECO:0000256" key="2">
    <source>
        <dbReference type="ARBA" id="ARBA00004906"/>
    </source>
</evidence>
<feature type="domain" description="RING-type" evidence="13">
    <location>
        <begin position="177"/>
        <end position="455"/>
    </location>
</feature>
<gene>
    <name evidence="15" type="ORF">AO440_004783</name>
    <name evidence="14" type="ORF">AO440_005260</name>
</gene>
<evidence type="ECO:0000256" key="7">
    <source>
        <dbReference type="ARBA" id="ARBA00022771"/>
    </source>
</evidence>
<comment type="catalytic activity">
    <reaction evidence="1">
        <text>[E2 ubiquitin-conjugating enzyme]-S-ubiquitinyl-L-cysteine + [acceptor protein]-L-lysine = [E2 ubiquitin-conjugating enzyme]-L-cysteine + [acceptor protein]-N(6)-ubiquitinyl-L-lysine.</text>
        <dbReference type="EC" id="2.3.2.31"/>
    </reaction>
</comment>
<dbReference type="SMART" id="SM00647">
    <property type="entry name" value="IBR"/>
    <property type="match status" value="2"/>
</dbReference>
<keyword evidence="4" id="KW-0808">Transferase</keyword>
<comment type="caution">
    <text evidence="14">The sequence shown here is derived from an EMBL/GenBank/DDBJ whole genome shotgun (WGS) entry which is preliminary data.</text>
</comment>
<dbReference type="CDD" id="cd20354">
    <property type="entry name" value="Rcat_RBR_RNF14"/>
    <property type="match status" value="1"/>
</dbReference>
<keyword evidence="9" id="KW-0862">Zinc</keyword>
<dbReference type="SUPFAM" id="SSF57850">
    <property type="entry name" value="RING/U-box"/>
    <property type="match status" value="3"/>
</dbReference>
<dbReference type="GO" id="GO:0160127">
    <property type="term" value="P:protein-RNA covalent cross-linking repair"/>
    <property type="evidence" value="ECO:0007669"/>
    <property type="project" value="EnsemblFungi"/>
</dbReference>
<dbReference type="InterPro" id="IPR013083">
    <property type="entry name" value="Znf_RING/FYVE/PHD"/>
</dbReference>
<evidence type="ECO:0000313" key="16">
    <source>
        <dbReference type="Proteomes" id="UP000054886"/>
    </source>
</evidence>
<dbReference type="Gene3D" id="3.30.40.10">
    <property type="entry name" value="Zinc/RING finger domain, C3HC4 (zinc finger)"/>
    <property type="match status" value="1"/>
</dbReference>
<organism evidence="14 16">
    <name type="scientific">Candida glabrata</name>
    <name type="common">Yeast</name>
    <name type="synonym">Torulopsis glabrata</name>
    <dbReference type="NCBI Taxonomy" id="5478"/>
    <lineage>
        <taxon>Eukaryota</taxon>
        <taxon>Fungi</taxon>
        <taxon>Dikarya</taxon>
        <taxon>Ascomycota</taxon>
        <taxon>Saccharomycotina</taxon>
        <taxon>Saccharomycetes</taxon>
        <taxon>Saccharomycetales</taxon>
        <taxon>Saccharomycetaceae</taxon>
        <taxon>Nakaseomyces</taxon>
    </lineage>
</organism>
<evidence type="ECO:0000313" key="14">
    <source>
        <dbReference type="EMBL" id="KTA97947.1"/>
    </source>
</evidence>
<dbReference type="EC" id="2.3.2.31" evidence="3"/>
<dbReference type="PROSITE" id="PS51873">
    <property type="entry name" value="TRIAD"/>
    <property type="match status" value="1"/>
</dbReference>
<dbReference type="GO" id="GO:0006449">
    <property type="term" value="P:regulation of translational termination"/>
    <property type="evidence" value="ECO:0007669"/>
    <property type="project" value="EnsemblFungi"/>
</dbReference>
<name>A0A0W0DAL2_CANGB</name>
<evidence type="ECO:0000256" key="6">
    <source>
        <dbReference type="ARBA" id="ARBA00022737"/>
    </source>
</evidence>
<dbReference type="InterPro" id="IPR031127">
    <property type="entry name" value="E3_UB_ligase_RBR"/>
</dbReference>
<dbReference type="EMBL" id="LLZZ01000122">
    <property type="protein sequence ID" value="KTB02879.1"/>
    <property type="molecule type" value="Genomic_DNA"/>
</dbReference>
<keyword evidence="5" id="KW-0479">Metal-binding</keyword>
<dbReference type="GO" id="GO:0061630">
    <property type="term" value="F:ubiquitin protein ligase activity"/>
    <property type="evidence" value="ECO:0007669"/>
    <property type="project" value="UniProtKB-EC"/>
</dbReference>
<dbReference type="AlphaFoldDB" id="A0A0W0DAL2"/>
<sequence length="462" mass="53570">MNDGLNLTDDLQVLCDMYPELTLNEHTDLNNGKTAELVSGALDFNINFQESLKVIFEDYQLTLEGLTSNKLLFTVDPQGYPSLRTGVTLEISSQWMTEDDIMKIMDALDKEFGDMTDPTTDKFDAYTPILMLVFTFLQEDTASILFPDNVKNCLSKDEYSIYESMKEDFERIQHNSNNFDCCICMETKKGRHMVELPCKNTDSRHYLCKDCLKSYYSTLIEEGSIENIRCPECPYKPINLEKYTDYKKMKQSLFMPQIPFEFFQNILSDELCQRYKDLFYTQAATKLSSHCPFACKICPRCDYWCIKEDLDDSLIQCSKCSFAFCFICSHSWHGYTNPCGKAEKIANEIIEEYMEDSTTRTRKKELETKYGKKRLQSECEEYLADKMLDLAIEEKGSNLQRCPSCRLVIERSEGCNKMRCAVCHTLFCFICGSILDPDDPYSHFREIIYPCYGRLFEGMPGT</sequence>
<evidence type="ECO:0000259" key="13">
    <source>
        <dbReference type="PROSITE" id="PS51873"/>
    </source>
</evidence>
<dbReference type="EMBL" id="LLZZ01000155">
    <property type="protein sequence ID" value="KTA97947.1"/>
    <property type="molecule type" value="Genomic_DNA"/>
</dbReference>
<keyword evidence="6" id="KW-0677">Repeat</keyword>
<evidence type="ECO:0000256" key="11">
    <source>
        <dbReference type="PROSITE-ProRule" id="PRU00175"/>
    </source>
</evidence>
<dbReference type="InterPro" id="IPR001841">
    <property type="entry name" value="Znf_RING"/>
</dbReference>
<dbReference type="InterPro" id="IPR047548">
    <property type="entry name" value="Rcat_RBR_RNF14"/>
</dbReference>
<feature type="domain" description="RING-type" evidence="12">
    <location>
        <begin position="181"/>
        <end position="233"/>
    </location>
</feature>
<evidence type="ECO:0000259" key="12">
    <source>
        <dbReference type="PROSITE" id="PS50089"/>
    </source>
</evidence>
<dbReference type="GO" id="GO:0085020">
    <property type="term" value="P:protein K6-linked ubiquitination"/>
    <property type="evidence" value="ECO:0007669"/>
    <property type="project" value="EnsemblFungi"/>
</dbReference>
<dbReference type="SMART" id="SM00184">
    <property type="entry name" value="RING"/>
    <property type="match status" value="2"/>
</dbReference>
<dbReference type="Pfam" id="PF01485">
    <property type="entry name" value="IBR"/>
    <property type="match status" value="2"/>
</dbReference>
<evidence type="ECO:0000256" key="10">
    <source>
        <dbReference type="ARBA" id="ARBA00044508"/>
    </source>
</evidence>
<dbReference type="PANTHER" id="PTHR11685">
    <property type="entry name" value="RBR FAMILY RING FINGER AND IBR DOMAIN-CONTAINING"/>
    <property type="match status" value="1"/>
</dbReference>
<dbReference type="InterPro" id="IPR044066">
    <property type="entry name" value="TRIAD_supradom"/>
</dbReference>
<protein>
    <recommendedName>
        <fullName evidence="3">RBR-type E3 ubiquitin transferase</fullName>
        <ecNumber evidence="3">2.3.2.31</ecNumber>
    </recommendedName>
</protein>
<evidence type="ECO:0000256" key="3">
    <source>
        <dbReference type="ARBA" id="ARBA00012251"/>
    </source>
</evidence>
<dbReference type="GO" id="GO:0008270">
    <property type="term" value="F:zinc ion binding"/>
    <property type="evidence" value="ECO:0007669"/>
    <property type="project" value="UniProtKB-KW"/>
</dbReference>
<dbReference type="PROSITE" id="PS50089">
    <property type="entry name" value="ZF_RING_2"/>
    <property type="match status" value="1"/>
</dbReference>
<evidence type="ECO:0000256" key="5">
    <source>
        <dbReference type="ARBA" id="ARBA00022723"/>
    </source>
</evidence>
<accession>A0A0W0DAL2</accession>
<evidence type="ECO:0000313" key="15">
    <source>
        <dbReference type="EMBL" id="KTB02879.1"/>
    </source>
</evidence>
<dbReference type="Proteomes" id="UP000054886">
    <property type="component" value="Unassembled WGS sequence"/>
</dbReference>
<evidence type="ECO:0000256" key="8">
    <source>
        <dbReference type="ARBA" id="ARBA00022786"/>
    </source>
</evidence>
<keyword evidence="8" id="KW-0833">Ubl conjugation pathway</keyword>
<comment type="similarity">
    <text evidence="10">Belongs to the RBR family. RNF14 subfamily.</text>
</comment>
<proteinExistence type="inferred from homology"/>
<comment type="pathway">
    <text evidence="2">Protein modification; protein ubiquitination.</text>
</comment>
<dbReference type="CDD" id="cd23783">
    <property type="entry name" value="RWD_ScITT1-like"/>
    <property type="match status" value="1"/>
</dbReference>
<evidence type="ECO:0000256" key="4">
    <source>
        <dbReference type="ARBA" id="ARBA00022679"/>
    </source>
</evidence>
<dbReference type="VEuPathDB" id="FungiDB:GWK60_L15301"/>
<dbReference type="Gene3D" id="1.20.120.1750">
    <property type="match status" value="1"/>
</dbReference>
<evidence type="ECO:0000256" key="1">
    <source>
        <dbReference type="ARBA" id="ARBA00001798"/>
    </source>
</evidence>
<dbReference type="VEuPathDB" id="FungiDB:CAGL0L11330g"/>
<dbReference type="OMA" id="SNLQRCP"/>